<organism evidence="2 3">
    <name type="scientific">Lysinibacillus sphaericus</name>
    <name type="common">Bacillus sphaericus</name>
    <dbReference type="NCBI Taxonomy" id="1421"/>
    <lineage>
        <taxon>Bacteria</taxon>
        <taxon>Bacillati</taxon>
        <taxon>Bacillota</taxon>
        <taxon>Bacilli</taxon>
        <taxon>Bacillales</taxon>
        <taxon>Bacillaceae</taxon>
        <taxon>Lysinibacillus</taxon>
    </lineage>
</organism>
<dbReference type="Proteomes" id="UP000237319">
    <property type="component" value="Unassembled WGS sequence"/>
</dbReference>
<dbReference type="Pfam" id="PF00581">
    <property type="entry name" value="Rhodanese"/>
    <property type="match status" value="1"/>
</dbReference>
<evidence type="ECO:0000313" key="3">
    <source>
        <dbReference type="Proteomes" id="UP000237319"/>
    </source>
</evidence>
<keyword evidence="3" id="KW-1185">Reference proteome</keyword>
<dbReference type="AlphaFoldDB" id="A0A2S5D3A0"/>
<dbReference type="InterPro" id="IPR001763">
    <property type="entry name" value="Rhodanese-like_dom"/>
</dbReference>
<dbReference type="SMART" id="SM00450">
    <property type="entry name" value="RHOD"/>
    <property type="match status" value="1"/>
</dbReference>
<dbReference type="PANTHER" id="PTHR43031:SF17">
    <property type="entry name" value="SULFURTRANSFERASE YTWF-RELATED"/>
    <property type="match status" value="1"/>
</dbReference>
<keyword evidence="2" id="KW-0808">Transferase</keyword>
<sequence>MKSMDTTQLLERLDANEDLYIIDVREDDEVAQGVIPGAQHIALGTIPERLGELDTTKPYIIVCKAGGRSANACAYLEEQGFDVTNLEGGMLAYDGELEFK</sequence>
<keyword evidence="2" id="KW-0548">Nucleotidyltransferase</keyword>
<dbReference type="RefSeq" id="WP_103977268.1">
    <property type="nucleotide sequence ID" value="NZ_CP194323.1"/>
</dbReference>
<dbReference type="EMBL" id="PGLV01000001">
    <property type="protein sequence ID" value="POZ57554.1"/>
    <property type="molecule type" value="Genomic_DNA"/>
</dbReference>
<dbReference type="PANTHER" id="PTHR43031">
    <property type="entry name" value="FAD-DEPENDENT OXIDOREDUCTASE"/>
    <property type="match status" value="1"/>
</dbReference>
<evidence type="ECO:0000313" key="2">
    <source>
        <dbReference type="EMBL" id="POZ57554.1"/>
    </source>
</evidence>
<dbReference type="InterPro" id="IPR050229">
    <property type="entry name" value="GlpE_sulfurtransferase"/>
</dbReference>
<proteinExistence type="predicted"/>
<gene>
    <name evidence="2" type="primary">moeZ_1</name>
    <name evidence="2" type="ORF">LYSIN_02338</name>
</gene>
<dbReference type="InterPro" id="IPR036873">
    <property type="entry name" value="Rhodanese-like_dom_sf"/>
</dbReference>
<dbReference type="PROSITE" id="PS50206">
    <property type="entry name" value="RHODANESE_3"/>
    <property type="match status" value="1"/>
</dbReference>
<dbReference type="Gene3D" id="3.40.250.10">
    <property type="entry name" value="Rhodanese-like domain"/>
    <property type="match status" value="1"/>
</dbReference>
<dbReference type="GO" id="GO:0016779">
    <property type="term" value="F:nucleotidyltransferase activity"/>
    <property type="evidence" value="ECO:0007669"/>
    <property type="project" value="UniProtKB-KW"/>
</dbReference>
<evidence type="ECO:0000259" key="1">
    <source>
        <dbReference type="PROSITE" id="PS50206"/>
    </source>
</evidence>
<reference evidence="2 3" key="1">
    <citation type="submission" date="2017-11" db="EMBL/GenBank/DDBJ databases">
        <title>Genome sequence of Lysinibacillus sphaericus, a lignin-degrading bacteria isolated from municipal solid waste soil.</title>
        <authorList>
            <person name="Persinoti G.F."/>
            <person name="Paixao D.A."/>
            <person name="Bugg T.D."/>
            <person name="Squina F.M."/>
        </authorList>
    </citation>
    <scope>NUCLEOTIDE SEQUENCE [LARGE SCALE GENOMIC DNA]</scope>
    <source>
        <strain evidence="2 3">A1</strain>
    </source>
</reference>
<dbReference type="SUPFAM" id="SSF52821">
    <property type="entry name" value="Rhodanese/Cell cycle control phosphatase"/>
    <property type="match status" value="1"/>
</dbReference>
<dbReference type="CDD" id="cd00158">
    <property type="entry name" value="RHOD"/>
    <property type="match status" value="1"/>
</dbReference>
<name>A0A2S5D3A0_LYSSH</name>
<accession>A0A2S5D3A0</accession>
<protein>
    <submittedName>
        <fullName evidence="2">Putative adenylyltransferase/sulfurtransferase MoeZ</fullName>
    </submittedName>
</protein>
<feature type="domain" description="Rhodanese" evidence="1">
    <location>
        <begin position="15"/>
        <end position="99"/>
    </location>
</feature>
<comment type="caution">
    <text evidence="2">The sequence shown here is derived from an EMBL/GenBank/DDBJ whole genome shotgun (WGS) entry which is preliminary data.</text>
</comment>